<reference evidence="2 3" key="1">
    <citation type="journal article" date="2016" name="Nat. Commun.">
        <title>Thousands of microbial genomes shed light on interconnected biogeochemical processes in an aquifer system.</title>
        <authorList>
            <person name="Anantharaman K."/>
            <person name="Brown C.T."/>
            <person name="Hug L.A."/>
            <person name="Sharon I."/>
            <person name="Castelle C.J."/>
            <person name="Probst A.J."/>
            <person name="Thomas B.C."/>
            <person name="Singh A."/>
            <person name="Wilkins M.J."/>
            <person name="Karaoz U."/>
            <person name="Brodie E.L."/>
            <person name="Williams K.H."/>
            <person name="Hubbard S.S."/>
            <person name="Banfield J.F."/>
        </authorList>
    </citation>
    <scope>NUCLEOTIDE SEQUENCE [LARGE SCALE GENOMIC DNA]</scope>
</reference>
<keyword evidence="1" id="KW-0472">Membrane</keyword>
<gene>
    <name evidence="2" type="ORF">A3F55_02540</name>
</gene>
<comment type="caution">
    <text evidence="2">The sequence shown here is derived from an EMBL/GenBank/DDBJ whole genome shotgun (WGS) entry which is preliminary data.</text>
</comment>
<sequence length="98" mass="11171">MNLRDDIVYPIVDFIDLTVSTLGGVVLVLFLIIVVRYIAKAGDAHGKSEERRAMGWGLLALFILFSIWGIINIFKQLVPYTNERYEEERGNTVEILEV</sequence>
<feature type="transmembrane region" description="Helical" evidence="1">
    <location>
        <begin position="14"/>
        <end position="35"/>
    </location>
</feature>
<feature type="transmembrane region" description="Helical" evidence="1">
    <location>
        <begin position="56"/>
        <end position="74"/>
    </location>
</feature>
<keyword evidence="1" id="KW-0812">Transmembrane</keyword>
<organism evidence="2 3">
    <name type="scientific">Candidatus Adlerbacteria bacterium RIFCSPHIGHO2_12_FULL_53_18</name>
    <dbReference type="NCBI Taxonomy" id="1797242"/>
    <lineage>
        <taxon>Bacteria</taxon>
        <taxon>Candidatus Adleribacteriota</taxon>
    </lineage>
</organism>
<accession>A0A1F4XSR3</accession>
<dbReference type="Proteomes" id="UP000178091">
    <property type="component" value="Unassembled WGS sequence"/>
</dbReference>
<dbReference type="AlphaFoldDB" id="A0A1F4XSR3"/>
<evidence type="ECO:0000256" key="1">
    <source>
        <dbReference type="SAM" id="Phobius"/>
    </source>
</evidence>
<evidence type="ECO:0000313" key="3">
    <source>
        <dbReference type="Proteomes" id="UP000178091"/>
    </source>
</evidence>
<name>A0A1F4XSR3_9BACT</name>
<keyword evidence="1" id="KW-1133">Transmembrane helix</keyword>
<proteinExistence type="predicted"/>
<protein>
    <submittedName>
        <fullName evidence="2">Uncharacterized protein</fullName>
    </submittedName>
</protein>
<dbReference type="EMBL" id="MEWW01000010">
    <property type="protein sequence ID" value="OGC84715.1"/>
    <property type="molecule type" value="Genomic_DNA"/>
</dbReference>
<evidence type="ECO:0000313" key="2">
    <source>
        <dbReference type="EMBL" id="OGC84715.1"/>
    </source>
</evidence>